<gene>
    <name evidence="4" type="ORF">JEM47_08835</name>
</gene>
<protein>
    <recommendedName>
        <fullName evidence="6">S-layer protein</fullName>
    </recommendedName>
</protein>
<evidence type="ECO:0008006" key="6">
    <source>
        <dbReference type="Google" id="ProtNLM"/>
    </source>
</evidence>
<feature type="signal peptide" evidence="1">
    <location>
        <begin position="1"/>
        <end position="22"/>
    </location>
</feature>
<reference evidence="4 5" key="1">
    <citation type="journal article" date="2021" name="Microorganisms">
        <title>Dual Inhibition of Salmonella enterica and Clostridium perfringens by New Probiotic Candidates Isolated from Chicken Intestinal Mucosa.</title>
        <authorList>
            <person name="Lone A."/>
            <person name="Mottawea W."/>
            <person name="Ait Chait Y."/>
            <person name="Hammami R."/>
        </authorList>
    </citation>
    <scope>NUCLEOTIDE SEQUENCE [LARGE SCALE GENOMIC DNA]</scope>
    <source>
        <strain evidence="4 5">A12</strain>
    </source>
</reference>
<evidence type="ECO:0000313" key="5">
    <source>
        <dbReference type="Proteomes" id="UP000640912"/>
    </source>
</evidence>
<dbReference type="InterPro" id="IPR055006">
    <property type="entry name" value="SlpA_N"/>
</dbReference>
<dbReference type="EMBL" id="JAEHNR010000095">
    <property type="protein sequence ID" value="MBL1072560.1"/>
    <property type="molecule type" value="Genomic_DNA"/>
</dbReference>
<feature type="non-terminal residue" evidence="4">
    <location>
        <position position="1"/>
    </location>
</feature>
<evidence type="ECO:0000259" key="2">
    <source>
        <dbReference type="Pfam" id="PF22796"/>
    </source>
</evidence>
<comment type="caution">
    <text evidence="4">The sequence shown here is derived from an EMBL/GenBank/DDBJ whole genome shotgun (WGS) entry which is preliminary data.</text>
</comment>
<dbReference type="InterPro" id="IPR004903">
    <property type="entry name" value="S-layer_prot"/>
</dbReference>
<evidence type="ECO:0000259" key="3">
    <source>
        <dbReference type="Pfam" id="PF22797"/>
    </source>
</evidence>
<feature type="domain" description="S-layer protein N-terminal" evidence="2">
    <location>
        <begin position="171"/>
        <end position="304"/>
    </location>
</feature>
<keyword evidence="5" id="KW-1185">Reference proteome</keyword>
<feature type="domain" description="S-layer protein" evidence="3">
    <location>
        <begin position="326"/>
        <end position="427"/>
    </location>
</feature>
<feature type="non-terminal residue" evidence="4">
    <location>
        <position position="462"/>
    </location>
</feature>
<proteinExistence type="predicted"/>
<accession>A0ABS1LWM8</accession>
<evidence type="ECO:0000256" key="1">
    <source>
        <dbReference type="SAM" id="SignalP"/>
    </source>
</evidence>
<organism evidence="4 5">
    <name type="scientific">Lactobacillus kitasatonis</name>
    <dbReference type="NCBI Taxonomy" id="237446"/>
    <lineage>
        <taxon>Bacteria</taxon>
        <taxon>Bacillati</taxon>
        <taxon>Bacillota</taxon>
        <taxon>Bacilli</taxon>
        <taxon>Lactobacillales</taxon>
        <taxon>Lactobacillaceae</taxon>
        <taxon>Lactobacillus</taxon>
    </lineage>
</organism>
<dbReference type="Pfam" id="PF22797">
    <property type="entry name" value="SlpA_D2"/>
    <property type="match status" value="1"/>
</dbReference>
<name>A0ABS1LWM8_9LACO</name>
<dbReference type="PRINTS" id="PR01729">
    <property type="entry name" value="SURFACELAYER"/>
</dbReference>
<sequence>IVSAAAAALLAVAPVAATVAPAASTTVSAETVQYGNQIGALNTDGNLGTIDVKDPNASSVETNIQNQVKKQLGLDDAVLTNFQVTKSGNTYTATFGVSSASAKKGNWWQDVKVNGKVVNGLQWRKDQATKSTGDLYTTAGLAKYSVVLNKTTTPSDTASPSIDAGSSSIFDQDANTVVNISAVAATDAAPSSINGNIVYTDAKGQSYTALLHGVNGINATIYQETKDGSSVSLKPVSNVKALSAGRYLARLNDVTVNLGNAAAGQTVTFKLGKGSTFKSTNAKDSGHSLTVTVDGSGVAHLGEIDSEFWAYDSQDLQEVHFYSVKTGNVVTSGSVDLHARANDGMLNVNSVFAALTQEYRASQLDGHKNVDQLLPVNDIRDQLKKQNVTVDPNGYFKAPASFTINFNAKSNNNGATASLPVTVNVDNAAQTPAANETTKNVTIMHISTIYDKNGKATHEPAL</sequence>
<dbReference type="RefSeq" id="WP_202018574.1">
    <property type="nucleotide sequence ID" value="NZ_JAEHNR010000095.1"/>
</dbReference>
<dbReference type="Proteomes" id="UP000640912">
    <property type="component" value="Unassembled WGS sequence"/>
</dbReference>
<evidence type="ECO:0000313" key="4">
    <source>
        <dbReference type="EMBL" id="MBL1072560.1"/>
    </source>
</evidence>
<dbReference type="InterPro" id="IPR055005">
    <property type="entry name" value="SlpA_D2"/>
</dbReference>
<feature type="chain" id="PRO_5045638610" description="S-layer protein" evidence="1">
    <location>
        <begin position="23"/>
        <end position="462"/>
    </location>
</feature>
<dbReference type="Pfam" id="PF22796">
    <property type="entry name" value="SlpA_N"/>
    <property type="match status" value="1"/>
</dbReference>
<keyword evidence="1" id="KW-0732">Signal</keyword>